<gene>
    <name evidence="1" type="ORF">PMA3_27905</name>
</gene>
<organism evidence="1 2">
    <name type="scientific">Pseudomonas silesiensis</name>
    <dbReference type="NCBI Taxonomy" id="1853130"/>
    <lineage>
        <taxon>Bacteria</taxon>
        <taxon>Pseudomonadati</taxon>
        <taxon>Pseudomonadota</taxon>
        <taxon>Gammaproteobacteria</taxon>
        <taxon>Pseudomonadales</taxon>
        <taxon>Pseudomonadaceae</taxon>
        <taxon>Pseudomonas</taxon>
    </lineage>
</organism>
<dbReference type="InterPro" id="IPR036291">
    <property type="entry name" value="NAD(P)-bd_dom_sf"/>
</dbReference>
<accession>A0A191Z0U2</accession>
<dbReference type="Proteomes" id="UP000078354">
    <property type="component" value="Chromosome"/>
</dbReference>
<proteinExistence type="predicted"/>
<evidence type="ECO:0000313" key="1">
    <source>
        <dbReference type="EMBL" id="ANJ58772.1"/>
    </source>
</evidence>
<dbReference type="KEGG" id="psil:PMA3_27905"/>
<reference evidence="1 2" key="1">
    <citation type="journal article" date="2018" name="Syst. Appl. Microbiol.">
        <title>Pseudomonas silesiensis sp. nov. strain A3T isolated from a biological pesticide sewage treatment plant and analysis of the complete genome sequence.</title>
        <authorList>
            <person name="Kaminski M.A."/>
            <person name="Furmanczyk E.M."/>
            <person name="Sobczak A."/>
            <person name="Dziembowski A."/>
            <person name="Lipinski L."/>
        </authorList>
    </citation>
    <scope>NUCLEOTIDE SEQUENCE [LARGE SCALE GENOMIC DNA]</scope>
    <source>
        <strain evidence="1 2">A3</strain>
    </source>
</reference>
<keyword evidence="2" id="KW-1185">Reference proteome</keyword>
<dbReference type="Gene3D" id="3.40.50.720">
    <property type="entry name" value="NAD(P)-binding Rossmann-like Domain"/>
    <property type="match status" value="1"/>
</dbReference>
<sequence>MDQAPATVLNSLMGVVRVAGKIGIPGLYVTEDPGAVDAVAKMGSLSVRFDLGGLNLTTSTMGRRGR</sequence>
<protein>
    <submittedName>
        <fullName evidence="1">Uncharacterized protein</fullName>
    </submittedName>
</protein>
<dbReference type="EMBL" id="CP014870">
    <property type="protein sequence ID" value="ANJ58772.1"/>
    <property type="molecule type" value="Genomic_DNA"/>
</dbReference>
<dbReference type="SUPFAM" id="SSF51735">
    <property type="entry name" value="NAD(P)-binding Rossmann-fold domains"/>
    <property type="match status" value="1"/>
</dbReference>
<name>A0A191Z0U2_9PSED</name>
<dbReference type="STRING" id="1853130.PMA3_27905"/>
<dbReference type="AlphaFoldDB" id="A0A191Z0U2"/>
<evidence type="ECO:0000313" key="2">
    <source>
        <dbReference type="Proteomes" id="UP000078354"/>
    </source>
</evidence>